<dbReference type="PROSITE" id="PS00972">
    <property type="entry name" value="USP_1"/>
    <property type="match status" value="1"/>
</dbReference>
<feature type="domain" description="DUSP" evidence="4">
    <location>
        <begin position="18"/>
        <end position="137"/>
    </location>
</feature>
<dbReference type="GO" id="GO:0007265">
    <property type="term" value="P:Ras protein signal transduction"/>
    <property type="evidence" value="ECO:0000318"/>
    <property type="project" value="GO_Central"/>
</dbReference>
<dbReference type="Pfam" id="PF06337">
    <property type="entry name" value="DUSP"/>
    <property type="match status" value="1"/>
</dbReference>
<dbReference type="InterPro" id="IPR035927">
    <property type="entry name" value="DUSP-like_sf"/>
</dbReference>
<reference evidence="5" key="1">
    <citation type="submission" date="2018-08" db="EMBL/GenBank/DDBJ databases">
        <authorList>
            <person name="Rossello M."/>
        </authorList>
    </citation>
    <scope>NUCLEOTIDE SEQUENCE [LARGE SCALE GENOMIC DNA]</scope>
    <source>
        <strain evidence="5">cv. Chinese Spring</strain>
    </source>
</reference>
<dbReference type="SMR" id="A0A3B5XXC4"/>
<dbReference type="InterPro" id="IPR006615">
    <property type="entry name" value="Pept_C19_DUSP"/>
</dbReference>
<dbReference type="OrthoDB" id="292964at2759"/>
<dbReference type="GO" id="GO:0004843">
    <property type="term" value="F:cysteine-type deubiquitinase activity"/>
    <property type="evidence" value="ECO:0007669"/>
    <property type="project" value="UniProtKB-UniRule"/>
</dbReference>
<dbReference type="GO" id="GO:0016579">
    <property type="term" value="P:protein deubiquitination"/>
    <property type="evidence" value="ECO:0007669"/>
    <property type="project" value="InterPro"/>
</dbReference>
<dbReference type="CDD" id="cd02674">
    <property type="entry name" value="Peptidase_C19R"/>
    <property type="match status" value="1"/>
</dbReference>
<keyword evidence="2" id="KW-0645">Protease</keyword>
<dbReference type="Gramene" id="TraesCS1A02G137800.3">
    <property type="protein sequence ID" value="TraesCS1A02G137800.3"/>
    <property type="gene ID" value="TraesCS1A02G137800"/>
</dbReference>
<sequence>MTIPSAEGFLPAASCLPCTAEEERATVDALTREADANVKDGDLRYLISQSWWTNWQSYVGLLSYGENDTDIPLQPASRPGEIDNRKLVLEETSSGSEDTELQRTLREGEDYTLVPQDVWRKLYDWYKGGPEISRKVICEDPASRRYIVDVYPLHLTLIDERDNSARTIKLSRKAKVSELYRLVCSLLSVEQSKVHIWDHYQKLKNKKLTNRNETLEEAQLLMDQEILLEVSADDMWSSDHCTRSTSNELALLPQEPTTSSSFSIAGGPNFSNGYSSGIGSSLSQDNSLNPLVRDTEDGYSNFSNGTKDDIHGLTGLHNLGNTCFMNSAIQSLVHTPPLVEYFLKEYTQEINTENPLGLQGELAVAFAELLRKLWTAGRTSVPPRAFKSKLSRFAPQFSGYNQHDSQAHLKYMADFIILCKELLAFLLDGLHEDLNRVKKKPYIEAKDADDRPDEEFAEECWNYHKARNDSIIVDKFQGQYKSTLVCPECNKISVTFDPFMYLSLPLPSTVTRMMTVTVFSGTGDSLPMPYTVTVPKNGVCRDLCKALSDACCLKQSEMLLLGEVYDYRIYRYFSPLELLNIIKDGDQLVAYKLPAGHEKLLRIEILHRNVDRFTPEPQFNARKLIGSPLVTCIPNDSTRKADIYAAVSAVLAPFVRAKVHAPGESVLNGRRPSLDGIVPRDNGASCEKGLSMSNVDEATSDAEFLPFKLYLSDDKGHIRNPVEEDSDHVFGLPMRLLMGWSDKEHEIYNLKYMDDLPDVFKPGFMSKKTQQEAVNLFSCLDAFLKDEPLGPDDMWYCPCCKEHRQARKKLDLWRLPEILVVHLKRFSYSRYMKNKLDTFVNFPIHDLDMTKYAKHTSGGDQPLIYELYAVINHYGGLGGGHYSAYAKLIEEDSWYHFDDSHVSSVNEEETRTSAAYLLFYRRVDGNSCAMSDVVPVNTHMVDSLEA</sequence>
<name>A0A3B5XXC4_WHEAT</name>
<dbReference type="GO" id="GO:0007032">
    <property type="term" value="P:endosome organization"/>
    <property type="evidence" value="ECO:0000318"/>
    <property type="project" value="GO_Central"/>
</dbReference>
<organism evidence="5">
    <name type="scientific">Triticum aestivum</name>
    <name type="common">Wheat</name>
    <dbReference type="NCBI Taxonomy" id="4565"/>
    <lineage>
        <taxon>Eukaryota</taxon>
        <taxon>Viridiplantae</taxon>
        <taxon>Streptophyta</taxon>
        <taxon>Embryophyta</taxon>
        <taxon>Tracheophyta</taxon>
        <taxon>Spermatophyta</taxon>
        <taxon>Magnoliopsida</taxon>
        <taxon>Liliopsida</taxon>
        <taxon>Poales</taxon>
        <taxon>Poaceae</taxon>
        <taxon>BOP clade</taxon>
        <taxon>Pooideae</taxon>
        <taxon>Triticodae</taxon>
        <taxon>Triticeae</taxon>
        <taxon>Triticinae</taxon>
        <taxon>Triticum</taxon>
    </lineage>
</organism>
<dbReference type="SUPFAM" id="SSF54001">
    <property type="entry name" value="Cysteine proteinases"/>
    <property type="match status" value="1"/>
</dbReference>
<dbReference type="Gene3D" id="3.30.2230.10">
    <property type="entry name" value="DUSP-like"/>
    <property type="match status" value="1"/>
</dbReference>
<dbReference type="PROSITE" id="PS00973">
    <property type="entry name" value="USP_2"/>
    <property type="match status" value="1"/>
</dbReference>
<keyword evidence="2" id="KW-0833">Ubl conjugation pathway</keyword>
<dbReference type="InterPro" id="IPR038765">
    <property type="entry name" value="Papain-like_cys_pep_sf"/>
</dbReference>
<dbReference type="Gene3D" id="3.90.70.10">
    <property type="entry name" value="Cysteine proteinases"/>
    <property type="match status" value="2"/>
</dbReference>
<keyword evidence="2" id="KW-0378">Hydrolase</keyword>
<evidence type="ECO:0000256" key="1">
    <source>
        <dbReference type="ARBA" id="ARBA00009085"/>
    </source>
</evidence>
<evidence type="ECO:0000256" key="2">
    <source>
        <dbReference type="RuleBase" id="RU366025"/>
    </source>
</evidence>
<dbReference type="SMART" id="SM00695">
    <property type="entry name" value="DUSP"/>
    <property type="match status" value="1"/>
</dbReference>
<dbReference type="PANTHER" id="PTHR21646">
    <property type="entry name" value="UBIQUITIN CARBOXYL-TERMINAL HYDROLASE"/>
    <property type="match status" value="1"/>
</dbReference>
<proteinExistence type="inferred from homology"/>
<reference evidence="5" key="2">
    <citation type="submission" date="2018-10" db="UniProtKB">
        <authorList>
            <consortium name="EnsemblPlants"/>
        </authorList>
    </citation>
    <scope>IDENTIFICATION</scope>
</reference>
<keyword evidence="6" id="KW-1185">Reference proteome</keyword>
<dbReference type="Gene3D" id="3.10.20.90">
    <property type="entry name" value="Phosphatidylinositol 3-kinase Catalytic Subunit, Chain A, domain 1"/>
    <property type="match status" value="1"/>
</dbReference>
<comment type="similarity">
    <text evidence="1 2">Belongs to the peptidase C19 family.</text>
</comment>
<dbReference type="EnsemblPlants" id="TraesCS1A02G137800.3">
    <property type="protein sequence ID" value="TraesCS1A02G137800.3"/>
    <property type="gene ID" value="TraesCS1A02G137800"/>
</dbReference>
<protein>
    <recommendedName>
        <fullName evidence="2">Ubiquitin carboxyl-terminal hydrolase</fullName>
        <ecNumber evidence="2">3.4.19.12</ecNumber>
    </recommendedName>
</protein>
<evidence type="ECO:0000259" key="3">
    <source>
        <dbReference type="PROSITE" id="PS50235"/>
    </source>
</evidence>
<dbReference type="GO" id="GO:0006508">
    <property type="term" value="P:proteolysis"/>
    <property type="evidence" value="ECO:0007669"/>
    <property type="project" value="UniProtKB-KW"/>
</dbReference>
<dbReference type="InterPro" id="IPR050185">
    <property type="entry name" value="Ub_carboxyl-term_hydrolase"/>
</dbReference>
<evidence type="ECO:0000313" key="6">
    <source>
        <dbReference type="Proteomes" id="UP000019116"/>
    </source>
</evidence>
<comment type="catalytic activity">
    <reaction evidence="2">
        <text>Thiol-dependent hydrolysis of ester, thioester, amide, peptide and isopeptide bonds formed by the C-terminal Gly of ubiquitin (a 76-residue protein attached to proteins as an intracellular targeting signal).</text>
        <dbReference type="EC" id="3.4.19.12"/>
    </reaction>
</comment>
<accession>A0A3B5XXC4</accession>
<dbReference type="Pfam" id="PF00443">
    <property type="entry name" value="UCH"/>
    <property type="match status" value="1"/>
</dbReference>
<dbReference type="Gramene" id="TraesCS1A03G0364800.3">
    <property type="protein sequence ID" value="TraesCS1A03G0364800.3.CDS"/>
    <property type="gene ID" value="TraesCS1A03G0364800"/>
</dbReference>
<feature type="domain" description="USP" evidence="3">
    <location>
        <begin position="314"/>
        <end position="923"/>
    </location>
</feature>
<dbReference type="PROSITE" id="PS50235">
    <property type="entry name" value="USP_3"/>
    <property type="match status" value="1"/>
</dbReference>
<dbReference type="InterPro" id="IPR018200">
    <property type="entry name" value="USP_CS"/>
</dbReference>
<dbReference type="SUPFAM" id="SSF143791">
    <property type="entry name" value="DUSP-like"/>
    <property type="match status" value="1"/>
</dbReference>
<evidence type="ECO:0000313" key="5">
    <source>
        <dbReference type="EnsemblPlants" id="TraesCS1A02G137800.3"/>
    </source>
</evidence>
<dbReference type="InterPro" id="IPR028889">
    <property type="entry name" value="USP"/>
</dbReference>
<dbReference type="Proteomes" id="UP000019116">
    <property type="component" value="Chromosome 1A"/>
</dbReference>
<comment type="function">
    <text evidence="2">Recognizes and hydrolyzes the peptide bond at the C-terminal Gly of ubiquitin. Involved in the processing of poly-ubiquitin precursors as well as that of ubiquitinated proteins.</text>
</comment>
<evidence type="ECO:0000259" key="4">
    <source>
        <dbReference type="PROSITE" id="PS51283"/>
    </source>
</evidence>
<dbReference type="EC" id="3.4.19.12" evidence="2"/>
<keyword evidence="2" id="KW-0788">Thiol protease</keyword>
<dbReference type="PROSITE" id="PS51283">
    <property type="entry name" value="DUSP"/>
    <property type="match status" value="1"/>
</dbReference>
<dbReference type="AlphaFoldDB" id="A0A3B5XXC4"/>
<dbReference type="PANTHER" id="PTHR21646:SF46">
    <property type="entry name" value="UBIQUITIN CARBOXYL-TERMINAL HYDROLASE"/>
    <property type="match status" value="1"/>
</dbReference>
<dbReference type="STRING" id="4565.A0A3B5XXC4"/>
<dbReference type="InterPro" id="IPR001394">
    <property type="entry name" value="Peptidase_C19_UCH"/>
</dbReference>